<evidence type="ECO:0000313" key="4">
    <source>
        <dbReference type="Proteomes" id="UP000196342"/>
    </source>
</evidence>
<dbReference type="PIRSF" id="PIRSF004649">
    <property type="entry name" value="MlaC"/>
    <property type="match status" value="1"/>
</dbReference>
<evidence type="ECO:0000313" key="2">
    <source>
        <dbReference type="EMBL" id="OVE46168.1"/>
    </source>
</evidence>
<dbReference type="Gene3D" id="3.10.450.710">
    <property type="entry name" value="Tgt2/MlaC"/>
    <property type="match status" value="1"/>
</dbReference>
<dbReference type="Pfam" id="PF05494">
    <property type="entry name" value="MlaC"/>
    <property type="match status" value="1"/>
</dbReference>
<dbReference type="OMA" id="MMGAWLI"/>
<feature type="chain" id="PRO_5041054025" evidence="1">
    <location>
        <begin position="22"/>
        <end position="211"/>
    </location>
</feature>
<gene>
    <name evidence="3" type="primary">mlaC</name>
    <name evidence="2" type="ORF">CBW21_19770</name>
    <name evidence="3" type="ORF">NCTC8684_04159</name>
</gene>
<dbReference type="RefSeq" id="WP_011134001.1">
    <property type="nucleotide sequence ID" value="NZ_CP024028.1"/>
</dbReference>
<keyword evidence="1" id="KW-0732">Signal</keyword>
<dbReference type="Proteomes" id="UP000196342">
    <property type="component" value="Unassembled WGS sequence"/>
</dbReference>
<accession>A0A1R0MVA1</accession>
<dbReference type="AlphaFoldDB" id="A0A1R0MVA1"/>
<reference evidence="2 4" key="1">
    <citation type="submission" date="2017-05" db="EMBL/GenBank/DDBJ databases">
        <title>Chromobacterium violaceum GHPS1 isolated from Hydrocarbon polluted soil in French Guiana display an awesome secondary metabolite arsenal and a battery of drug and heavy-metal-resistance and detoxification of xenobiotics proteins.</title>
        <authorList>
            <person name="Belbahri L."/>
        </authorList>
    </citation>
    <scope>NUCLEOTIDE SEQUENCE [LARGE SCALE GENOMIC DNA]</scope>
    <source>
        <strain evidence="2 4">GHPS1</strain>
    </source>
</reference>
<proteinExistence type="predicted"/>
<dbReference type="Proteomes" id="UP000254029">
    <property type="component" value="Unassembled WGS sequence"/>
</dbReference>
<protein>
    <submittedName>
        <fullName evidence="2">ABC transporter</fullName>
    </submittedName>
    <submittedName>
        <fullName evidence="3">Probable phospholipid-binding protein mlaC</fullName>
    </submittedName>
</protein>
<dbReference type="PANTHER" id="PTHR36573">
    <property type="entry name" value="INTERMEMBRANE PHOSPHOLIPID TRANSPORT SYSTEM BINDING PROTEIN MLAC"/>
    <property type="match status" value="1"/>
</dbReference>
<dbReference type="EMBL" id="NHOO01000021">
    <property type="protein sequence ID" value="OVE46168.1"/>
    <property type="molecule type" value="Genomic_DNA"/>
</dbReference>
<evidence type="ECO:0000313" key="5">
    <source>
        <dbReference type="Proteomes" id="UP000254029"/>
    </source>
</evidence>
<keyword evidence="4" id="KW-1185">Reference proteome</keyword>
<accession>A0A202B434</accession>
<name>A0A1R0MVA1_CHRVL</name>
<dbReference type="GeneID" id="66365647"/>
<evidence type="ECO:0000256" key="1">
    <source>
        <dbReference type="SAM" id="SignalP"/>
    </source>
</evidence>
<feature type="signal peptide" evidence="1">
    <location>
        <begin position="1"/>
        <end position="21"/>
    </location>
</feature>
<dbReference type="PANTHER" id="PTHR36573:SF1">
    <property type="entry name" value="INTERMEMBRANE PHOSPHOLIPID TRANSPORT SYSTEM BINDING PROTEIN MLAC"/>
    <property type="match status" value="1"/>
</dbReference>
<reference evidence="3 5" key="2">
    <citation type="submission" date="2018-06" db="EMBL/GenBank/DDBJ databases">
        <authorList>
            <consortium name="Pathogen Informatics"/>
            <person name="Doyle S."/>
        </authorList>
    </citation>
    <scope>NUCLEOTIDE SEQUENCE [LARGE SCALE GENOMIC DNA]</scope>
    <source>
        <strain evidence="3 5">NCTC8684</strain>
    </source>
</reference>
<dbReference type="EMBL" id="UIGR01000002">
    <property type="protein sequence ID" value="SUY93029.1"/>
    <property type="molecule type" value="Genomic_DNA"/>
</dbReference>
<dbReference type="InterPro" id="IPR008869">
    <property type="entry name" value="MlaC/ttg2D"/>
</dbReference>
<organism evidence="2 4">
    <name type="scientific">Chromobacterium violaceum</name>
    <dbReference type="NCBI Taxonomy" id="536"/>
    <lineage>
        <taxon>Bacteria</taxon>
        <taxon>Pseudomonadati</taxon>
        <taxon>Pseudomonadota</taxon>
        <taxon>Betaproteobacteria</taxon>
        <taxon>Neisseriales</taxon>
        <taxon>Chromobacteriaceae</taxon>
        <taxon>Chromobacterium</taxon>
    </lineage>
</organism>
<comment type="caution">
    <text evidence="2">The sequence shown here is derived from an EMBL/GenBank/DDBJ whole genome shotgun (WGS) entry which is preliminary data.</text>
</comment>
<evidence type="ECO:0000313" key="3">
    <source>
        <dbReference type="EMBL" id="SUY93029.1"/>
    </source>
</evidence>
<dbReference type="InterPro" id="IPR042245">
    <property type="entry name" value="Tgt2/MlaC_sf"/>
</dbReference>
<sequence length="211" mass="22745">MKKLLTLFCLMLGLSSTQALAAADNPVELIKDGSRQVLDVLKQDNGKNTKQVRQQAEAIAVPLFDFPRMTALAVGLGWRQATPEQRNELTQQFQTLLVRTYSTTMTRFKTAQVSVQPNPVSGANGKDVTVKSSVTLPGNANPVAVDYVLNKGDKGWKIYNVSVEGASLVTVYRNSFNEEIRKNGVDGLIKLLQDKNAAPAPAAASAAKGKG</sequence>